<dbReference type="AlphaFoldDB" id="A0ABD1T1V7"/>
<dbReference type="GO" id="GO:0031418">
    <property type="term" value="F:L-ascorbic acid binding"/>
    <property type="evidence" value="ECO:0007669"/>
    <property type="project" value="UniProtKB-KW"/>
</dbReference>
<evidence type="ECO:0000259" key="6">
    <source>
        <dbReference type="PROSITE" id="PS51471"/>
    </source>
</evidence>
<name>A0ABD1T1V7_9LAMI</name>
<evidence type="ECO:0000256" key="5">
    <source>
        <dbReference type="ARBA" id="ARBA00023004"/>
    </source>
</evidence>
<dbReference type="GO" id="GO:0002238">
    <property type="term" value="P:response to molecule of fungal origin"/>
    <property type="evidence" value="ECO:0007669"/>
    <property type="project" value="UniProtKB-ARBA"/>
</dbReference>
<dbReference type="GO" id="GO:0046872">
    <property type="term" value="F:metal ion binding"/>
    <property type="evidence" value="ECO:0007669"/>
    <property type="project" value="UniProtKB-KW"/>
</dbReference>
<evidence type="ECO:0000256" key="3">
    <source>
        <dbReference type="ARBA" id="ARBA00022896"/>
    </source>
</evidence>
<keyword evidence="4" id="KW-0560">Oxidoreductase</keyword>
<dbReference type="PANTHER" id="PTHR10209:SF859">
    <property type="entry name" value="OS03G0690500 PROTEIN"/>
    <property type="match status" value="1"/>
</dbReference>
<evidence type="ECO:0000256" key="2">
    <source>
        <dbReference type="ARBA" id="ARBA00022723"/>
    </source>
</evidence>
<evidence type="ECO:0000313" key="8">
    <source>
        <dbReference type="Proteomes" id="UP001604336"/>
    </source>
</evidence>
<dbReference type="InterPro" id="IPR044861">
    <property type="entry name" value="IPNS-like_FE2OG_OXY"/>
</dbReference>
<dbReference type="EMBL" id="JBFOLK010000006">
    <property type="protein sequence ID" value="KAL2506621.1"/>
    <property type="molecule type" value="Genomic_DNA"/>
</dbReference>
<gene>
    <name evidence="7" type="ORF">Adt_22242</name>
</gene>
<dbReference type="InterPro" id="IPR005123">
    <property type="entry name" value="Oxoglu/Fe-dep_dioxygenase_dom"/>
</dbReference>
<evidence type="ECO:0000256" key="4">
    <source>
        <dbReference type="ARBA" id="ARBA00023002"/>
    </source>
</evidence>
<dbReference type="GO" id="GO:0009805">
    <property type="term" value="P:coumarin biosynthetic process"/>
    <property type="evidence" value="ECO:0007669"/>
    <property type="project" value="UniProtKB-ARBA"/>
</dbReference>
<dbReference type="PROSITE" id="PS51471">
    <property type="entry name" value="FE2OG_OXY"/>
    <property type="match status" value="1"/>
</dbReference>
<dbReference type="Pfam" id="PF14226">
    <property type="entry name" value="DIOX_N"/>
    <property type="match status" value="2"/>
</dbReference>
<dbReference type="InterPro" id="IPR027443">
    <property type="entry name" value="IPNS-like_sf"/>
</dbReference>
<proteinExistence type="inferred from homology"/>
<dbReference type="Gene3D" id="2.60.120.330">
    <property type="entry name" value="B-lactam Antibiotic, Isopenicillin N Synthase, Chain"/>
    <property type="match status" value="2"/>
</dbReference>
<dbReference type="Pfam" id="PF03171">
    <property type="entry name" value="2OG-FeII_Oxy"/>
    <property type="match status" value="2"/>
</dbReference>
<keyword evidence="3" id="KW-0847">Vitamin C</keyword>
<sequence length="684" mass="78025">MEVKATGISVYDRISELRLFDDTKAGVKGLVDSGISKIPRIFVHEDRVKHLEEKSNFKNSHFNVPTIDFDGIYTDMAQHYEIVERIRDACEKWGFFQVINHEIPLSIMNQMIDGVRGFHEQKTEVKKQYYSRDVTKGFIYNTNFDLYQAPATNWRDTISCVMAPNPPDPKDLPPICRDIFFKYSEYMMKFGHNLFELLSEALGLDSSHLKDMGCTEGLFVLGHYYPACPEPELTYATSNHADSGFLTVLIQDHIGGLQILHQNQWVDVPPMNGAIVVNIADLLQLITNDKFKSVNHRVLAKKIGPRISVASFFRTHFREGNESKVYGPIKELLSEENPQIYQETTTRDYLTHYYNKGLDEPLGCLARKYLRNLLGALIFIVRVSSIIFRAQKREEFKIMVTSSRKVVTLEDDRIDELKAFDDTKAGVKGLVDSEIVKIPRIFIHEKSKINQFPVSCNSRLSVPIIDFAGIDKDETRRSEIINKIRDACEKWGFFQIINHGIPTSVMDEMMDAVSRFHEQDTEVKKQYYSRDFSKKFIYNSNFDLYQGPAAYWRDGFECILAPHPPEPEELPVVCRGIMAKYANYVISLGITLFELLSQALGLKPHHLNEMNCSEGLLLLGNYYPACPEPELTAGLSSHTDSGFLTILQQDQIGGLQVLHENQWIDCLLAAWSAHSKHCGSCAGK</sequence>
<reference evidence="8" key="1">
    <citation type="submission" date="2024-07" db="EMBL/GenBank/DDBJ databases">
        <title>Two chromosome-level genome assemblies of Korean endemic species Abeliophyllum distichum and Forsythia ovata (Oleaceae).</title>
        <authorList>
            <person name="Jang H."/>
        </authorList>
    </citation>
    <scope>NUCLEOTIDE SEQUENCE [LARGE SCALE GENOMIC DNA]</scope>
</reference>
<dbReference type="Proteomes" id="UP001604336">
    <property type="component" value="Unassembled WGS sequence"/>
</dbReference>
<dbReference type="PANTHER" id="PTHR10209">
    <property type="entry name" value="OXIDOREDUCTASE, 2OG-FE II OXYGENASE FAMILY PROTEIN"/>
    <property type="match status" value="1"/>
</dbReference>
<keyword evidence="8" id="KW-1185">Reference proteome</keyword>
<keyword evidence="2" id="KW-0479">Metal-binding</keyword>
<accession>A0ABD1T1V7</accession>
<protein>
    <submittedName>
        <fullName evidence="7">1-aminocyclopropane-1-carboxylate oxidase1</fullName>
    </submittedName>
</protein>
<dbReference type="GO" id="GO:0016706">
    <property type="term" value="F:2-oxoglutarate-dependent dioxygenase activity"/>
    <property type="evidence" value="ECO:0007669"/>
    <property type="project" value="UniProtKB-ARBA"/>
</dbReference>
<evidence type="ECO:0000313" key="7">
    <source>
        <dbReference type="EMBL" id="KAL2506621.1"/>
    </source>
</evidence>
<dbReference type="SUPFAM" id="SSF51197">
    <property type="entry name" value="Clavaminate synthase-like"/>
    <property type="match status" value="2"/>
</dbReference>
<organism evidence="7 8">
    <name type="scientific">Abeliophyllum distichum</name>
    <dbReference type="NCBI Taxonomy" id="126358"/>
    <lineage>
        <taxon>Eukaryota</taxon>
        <taxon>Viridiplantae</taxon>
        <taxon>Streptophyta</taxon>
        <taxon>Embryophyta</taxon>
        <taxon>Tracheophyta</taxon>
        <taxon>Spermatophyta</taxon>
        <taxon>Magnoliopsida</taxon>
        <taxon>eudicotyledons</taxon>
        <taxon>Gunneridae</taxon>
        <taxon>Pentapetalae</taxon>
        <taxon>asterids</taxon>
        <taxon>lamiids</taxon>
        <taxon>Lamiales</taxon>
        <taxon>Oleaceae</taxon>
        <taxon>Forsythieae</taxon>
        <taxon>Abeliophyllum</taxon>
    </lineage>
</organism>
<dbReference type="FunFam" id="2.60.120.330:FF:000005">
    <property type="entry name" value="1-aminocyclopropane-1-carboxylate oxidase homolog 1"/>
    <property type="match status" value="2"/>
</dbReference>
<keyword evidence="5" id="KW-0408">Iron</keyword>
<evidence type="ECO:0000256" key="1">
    <source>
        <dbReference type="ARBA" id="ARBA00008056"/>
    </source>
</evidence>
<comment type="similarity">
    <text evidence="1">Belongs to the iron/ascorbate-dependent oxidoreductase family.</text>
</comment>
<comment type="caution">
    <text evidence="7">The sequence shown here is derived from an EMBL/GenBank/DDBJ whole genome shotgun (WGS) entry which is preliminary data.</text>
</comment>
<dbReference type="InterPro" id="IPR026992">
    <property type="entry name" value="DIOX_N"/>
</dbReference>
<feature type="domain" description="Fe2OG dioxygenase" evidence="6">
    <location>
        <begin position="214"/>
        <end position="317"/>
    </location>
</feature>